<proteinExistence type="predicted"/>
<evidence type="ECO:0000256" key="2">
    <source>
        <dbReference type="ARBA" id="ARBA00022771"/>
    </source>
</evidence>
<reference evidence="10 11" key="2">
    <citation type="submission" date="2018-11" db="EMBL/GenBank/DDBJ databases">
        <authorList>
            <consortium name="Pathogen Informatics"/>
        </authorList>
    </citation>
    <scope>NUCLEOTIDE SEQUENCE [LARGE SCALE GENOMIC DNA]</scope>
</reference>
<evidence type="ECO:0000313" key="10">
    <source>
        <dbReference type="EMBL" id="VDK17591.1"/>
    </source>
</evidence>
<evidence type="ECO:0000313" key="12">
    <source>
        <dbReference type="WBParaSite" id="ASIM_0000041701-mRNA-1"/>
    </source>
</evidence>
<sequence length="202" mass="22854">MASDAQPPSKQRVVEKQFLDPVCQLQNATLPMECVVCGDRACSHHYYGVAACHGCKCFFWRSVKGNAKYVCRYDGNCAINVNGRNSCRYCRFNRCLQAGMKPEDANGLSTTAVKVVSMLRDRVHAALYQHCTEHYTNVLATMRFTLAGQLEDHIQLSHTFCKTVPRDDLLYELLGDIFDSNCDTFDNCHTSQRGFIPYVRFG</sequence>
<dbReference type="InterPro" id="IPR001628">
    <property type="entry name" value="Znf_hrmn_rcpt"/>
</dbReference>
<dbReference type="SUPFAM" id="SSF48508">
    <property type="entry name" value="Nuclear receptor ligand-binding domain"/>
    <property type="match status" value="1"/>
</dbReference>
<dbReference type="InterPro" id="IPR013088">
    <property type="entry name" value="Znf_NHR/GATA"/>
</dbReference>
<keyword evidence="11" id="KW-1185">Reference proteome</keyword>
<dbReference type="Gene3D" id="3.30.50.10">
    <property type="entry name" value="Erythroid Transcription Factor GATA-1, subunit A"/>
    <property type="match status" value="1"/>
</dbReference>
<keyword evidence="1" id="KW-0479">Metal-binding</keyword>
<protein>
    <submittedName>
        <fullName evidence="12">Nuclear hormone receptor family member nhr-97 (inferred by orthology to a C. elegans protein)</fullName>
    </submittedName>
</protein>
<keyword evidence="5" id="KW-0238">DNA-binding</keyword>
<dbReference type="CDD" id="cd06916">
    <property type="entry name" value="NR_DBD_like"/>
    <property type="match status" value="1"/>
</dbReference>
<gene>
    <name evidence="10" type="ORF">ASIM_LOCUS321</name>
</gene>
<reference evidence="12" key="1">
    <citation type="submission" date="2017-02" db="UniProtKB">
        <authorList>
            <consortium name="WormBaseParasite"/>
        </authorList>
    </citation>
    <scope>IDENTIFICATION</scope>
</reference>
<name>A0A0M3IYT8_ANISI</name>
<dbReference type="SUPFAM" id="SSF57716">
    <property type="entry name" value="Glucocorticoid receptor-like (DNA-binding domain)"/>
    <property type="match status" value="1"/>
</dbReference>
<keyword evidence="6" id="KW-0804">Transcription</keyword>
<dbReference type="EMBL" id="UYRR01000167">
    <property type="protein sequence ID" value="VDK17591.1"/>
    <property type="molecule type" value="Genomic_DNA"/>
</dbReference>
<evidence type="ECO:0000313" key="11">
    <source>
        <dbReference type="Proteomes" id="UP000267096"/>
    </source>
</evidence>
<evidence type="ECO:0000256" key="3">
    <source>
        <dbReference type="ARBA" id="ARBA00022833"/>
    </source>
</evidence>
<keyword evidence="2" id="KW-0863">Zinc-finger</keyword>
<dbReference type="PROSITE" id="PS00031">
    <property type="entry name" value="NUCLEAR_REC_DBD_1"/>
    <property type="match status" value="1"/>
</dbReference>
<keyword evidence="3" id="KW-0862">Zinc</keyword>
<keyword evidence="7" id="KW-0675">Receptor</keyword>
<dbReference type="SMART" id="SM00399">
    <property type="entry name" value="ZnF_C4"/>
    <property type="match status" value="1"/>
</dbReference>
<dbReference type="WBParaSite" id="ASIM_0000041701-mRNA-1">
    <property type="protein sequence ID" value="ASIM_0000041701-mRNA-1"/>
    <property type="gene ID" value="ASIM_0000041701"/>
</dbReference>
<dbReference type="Pfam" id="PF00105">
    <property type="entry name" value="zf-C4"/>
    <property type="match status" value="1"/>
</dbReference>
<organism evidence="12">
    <name type="scientific">Anisakis simplex</name>
    <name type="common">Herring worm</name>
    <dbReference type="NCBI Taxonomy" id="6269"/>
    <lineage>
        <taxon>Eukaryota</taxon>
        <taxon>Metazoa</taxon>
        <taxon>Ecdysozoa</taxon>
        <taxon>Nematoda</taxon>
        <taxon>Chromadorea</taxon>
        <taxon>Rhabditida</taxon>
        <taxon>Spirurina</taxon>
        <taxon>Ascaridomorpha</taxon>
        <taxon>Ascaridoidea</taxon>
        <taxon>Anisakidae</taxon>
        <taxon>Anisakis</taxon>
        <taxon>Anisakis simplex complex</taxon>
    </lineage>
</organism>
<keyword evidence="4" id="KW-0805">Transcription regulation</keyword>
<dbReference type="InterPro" id="IPR035500">
    <property type="entry name" value="NHR-like_dom_sf"/>
</dbReference>
<dbReference type="PROSITE" id="PS51030">
    <property type="entry name" value="NUCLEAR_REC_DBD_2"/>
    <property type="match status" value="1"/>
</dbReference>
<evidence type="ECO:0000256" key="6">
    <source>
        <dbReference type="ARBA" id="ARBA00023163"/>
    </source>
</evidence>
<dbReference type="GO" id="GO:0043565">
    <property type="term" value="F:sequence-specific DNA binding"/>
    <property type="evidence" value="ECO:0007669"/>
    <property type="project" value="InterPro"/>
</dbReference>
<dbReference type="Proteomes" id="UP000267096">
    <property type="component" value="Unassembled WGS sequence"/>
</dbReference>
<evidence type="ECO:0000256" key="7">
    <source>
        <dbReference type="ARBA" id="ARBA00023170"/>
    </source>
</evidence>
<dbReference type="PANTHER" id="PTHR47519">
    <property type="entry name" value="NUCLEAR HORMONE RECEPTOR FAMILY MEMBER NHR-31-RELATED"/>
    <property type="match status" value="1"/>
</dbReference>
<keyword evidence="8" id="KW-0539">Nucleus</keyword>
<dbReference type="GO" id="GO:0008270">
    <property type="term" value="F:zinc ion binding"/>
    <property type="evidence" value="ECO:0007669"/>
    <property type="project" value="UniProtKB-KW"/>
</dbReference>
<feature type="domain" description="Nuclear receptor" evidence="9">
    <location>
        <begin position="31"/>
        <end position="107"/>
    </location>
</feature>
<dbReference type="PRINTS" id="PR00047">
    <property type="entry name" value="STROIDFINGER"/>
</dbReference>
<dbReference type="OrthoDB" id="5771769at2759"/>
<evidence type="ECO:0000256" key="1">
    <source>
        <dbReference type="ARBA" id="ARBA00022723"/>
    </source>
</evidence>
<evidence type="ECO:0000256" key="4">
    <source>
        <dbReference type="ARBA" id="ARBA00023015"/>
    </source>
</evidence>
<accession>A0A0M3IYT8</accession>
<dbReference type="PANTHER" id="PTHR47519:SF2">
    <property type="entry name" value="NUCLEAR HORMONE RECEPTOR FAMILY MEMBER NHR-97"/>
    <property type="match status" value="1"/>
</dbReference>
<evidence type="ECO:0000256" key="8">
    <source>
        <dbReference type="ARBA" id="ARBA00023242"/>
    </source>
</evidence>
<evidence type="ECO:0000256" key="5">
    <source>
        <dbReference type="ARBA" id="ARBA00023125"/>
    </source>
</evidence>
<dbReference type="AlphaFoldDB" id="A0A0M3IYT8"/>
<evidence type="ECO:0000259" key="9">
    <source>
        <dbReference type="PROSITE" id="PS51030"/>
    </source>
</evidence>
<dbReference type="GO" id="GO:0003700">
    <property type="term" value="F:DNA-binding transcription factor activity"/>
    <property type="evidence" value="ECO:0007669"/>
    <property type="project" value="InterPro"/>
</dbReference>
<dbReference type="InterPro" id="IPR052496">
    <property type="entry name" value="Orphan_Nuclear_Rcpt"/>
</dbReference>